<dbReference type="EMBL" id="FUYV01000034">
    <property type="protein sequence ID" value="SKC24158.1"/>
    <property type="molecule type" value="Genomic_DNA"/>
</dbReference>
<evidence type="ECO:0000313" key="1">
    <source>
        <dbReference type="EMBL" id="SKC24158.1"/>
    </source>
</evidence>
<gene>
    <name evidence="1" type="ORF">SAMN03080601_03451</name>
</gene>
<dbReference type="RefSeq" id="WP_079559108.1">
    <property type="nucleotide sequence ID" value="NZ_CP021904.1"/>
</dbReference>
<organism evidence="1 2">
    <name type="scientific">Alkalitalea saponilacus</name>
    <dbReference type="NCBI Taxonomy" id="889453"/>
    <lineage>
        <taxon>Bacteria</taxon>
        <taxon>Pseudomonadati</taxon>
        <taxon>Bacteroidota</taxon>
        <taxon>Bacteroidia</taxon>
        <taxon>Marinilabiliales</taxon>
        <taxon>Marinilabiliaceae</taxon>
        <taxon>Alkalitalea</taxon>
    </lineage>
</organism>
<accession>A0A1T5HTZ3</accession>
<dbReference type="Proteomes" id="UP000191055">
    <property type="component" value="Unassembled WGS sequence"/>
</dbReference>
<name>A0A1T5HTZ3_9BACT</name>
<dbReference type="AlphaFoldDB" id="A0A1T5HTZ3"/>
<proteinExistence type="predicted"/>
<dbReference type="KEGG" id="asx:CDL62_15360"/>
<dbReference type="KEGG" id="asx:CDL62_15800"/>
<sequence>MELKELYKKLIDSGCNRFYIVGIGGPINDDVECLGLHNGIWEVYYIERGQKSKPSFTTTEKDKAIKYYHDYILGQEHWHIIAFTRSLEKFDSYKTELENNGVKIIQNDIPDFKFTGDRVYRLYVTNMDIFKAKKIFKEIPYFDRELEIN</sequence>
<dbReference type="OrthoDB" id="1447491at2"/>
<evidence type="ECO:0000313" key="2">
    <source>
        <dbReference type="Proteomes" id="UP000191055"/>
    </source>
</evidence>
<protein>
    <submittedName>
        <fullName evidence="1">Uncharacterized protein</fullName>
    </submittedName>
</protein>
<reference evidence="2" key="1">
    <citation type="submission" date="2017-02" db="EMBL/GenBank/DDBJ databases">
        <authorList>
            <person name="Varghese N."/>
            <person name="Submissions S."/>
        </authorList>
    </citation>
    <scope>NUCLEOTIDE SEQUENCE [LARGE SCALE GENOMIC DNA]</scope>
    <source>
        <strain evidence="2">DSM 24412</strain>
    </source>
</reference>
<keyword evidence="2" id="KW-1185">Reference proteome</keyword>
<dbReference type="KEGG" id="asx:CDL62_15415"/>
<dbReference type="STRING" id="889453.SAMN03080601_03451"/>